<protein>
    <submittedName>
        <fullName evidence="1">Uncharacterized protein</fullName>
    </submittedName>
</protein>
<organism evidence="1 2">
    <name type="scientific">Acinetobacter phage vB_AbaM_Lazarus</name>
    <dbReference type="NCBI Taxonomy" id="2686289"/>
    <lineage>
        <taxon>Viruses</taxon>
        <taxon>Duplodnaviria</taxon>
        <taxon>Heunggongvirae</taxon>
        <taxon>Uroviricota</taxon>
        <taxon>Caudoviricetes</taxon>
        <taxon>Pantevenvirales</taxon>
        <taxon>Straboviridae</taxon>
        <taxon>Twarogvirinae</taxon>
        <taxon>Lazarusvirus</taxon>
        <taxon>Lazarusvirus lazarus</taxon>
    </lineage>
</organism>
<dbReference type="EMBL" id="MN782535">
    <property type="protein sequence ID" value="QHJ73945.1"/>
    <property type="molecule type" value="Genomic_DNA"/>
</dbReference>
<gene>
    <name evidence="1" type="ORF">Lazarus_009</name>
</gene>
<reference evidence="1 2" key="1">
    <citation type="submission" date="2019-12" db="EMBL/GenBank/DDBJ databases">
        <authorList>
            <person name="Shneider M.M."/>
            <person name="Evseev P.V."/>
            <person name="Timoshina O.Y."/>
            <person name="Mikhailova Y.V."/>
            <person name="Shelenkov A.A."/>
            <person name="Yanushevich Y."/>
            <person name="Shagin D.A."/>
            <person name="Popova A.V."/>
            <person name="Miroshnikov K.A."/>
        </authorList>
    </citation>
    <scope>NUCLEOTIDE SEQUENCE [LARGE SCALE GENOMIC DNA]</scope>
</reference>
<keyword evidence="2" id="KW-1185">Reference proteome</keyword>
<evidence type="ECO:0000313" key="2">
    <source>
        <dbReference type="Proteomes" id="UP000464711"/>
    </source>
</evidence>
<name>A0A6B9SRZ0_9CAUD</name>
<evidence type="ECO:0000313" key="1">
    <source>
        <dbReference type="EMBL" id="QHJ73945.1"/>
    </source>
</evidence>
<accession>A0A6B9SRZ0</accession>
<sequence>MKINLTNGLIRVIEAVEQLPANTVFGMGEYKTCVIGKTLGWTKDEYGNVKEASTLRRIFGIRKVDGEDTLLFSKRSEDNYSTRTWKVIKLFTTAIAPDDGDITRDDWLKEARKVLSELVWRRFSWE</sequence>
<proteinExistence type="predicted"/>
<dbReference type="Proteomes" id="UP000464711">
    <property type="component" value="Segment"/>
</dbReference>